<keyword evidence="4" id="KW-0808">Transferase</keyword>
<dbReference type="EMBL" id="NOZQ01000212">
    <property type="protein sequence ID" value="OYD13869.1"/>
    <property type="molecule type" value="Genomic_DNA"/>
</dbReference>
<keyword evidence="5" id="KW-0472">Membrane</keyword>
<name>A0A235BPD0_UNCW3</name>
<accession>A0A235BPD0</accession>
<sequence>MFNGITYHSIRIAIILRKISGRFVSYQVARILACLSYILLRQRRRILAENLRHIAQGETRLVRETFVNFGLTYADFLAMPSMKSKEIRRIAKVRGRTNLDRALSAGKGVVLLSAHLGNWELEACYITALGYKTVGIAESLGPGERFFNLYSRLRTETGMKVIRLENARSGVKALKALRRNEVLMLLGDRDITGNGVKVNFLGQEVFLPKGPAFLSLKTEAPIVTTFFVWHNGRYIAIIEPPIEFKKGRILEKDIQNLTQLIAKRLEREILAYPTQWYVFQMDWK</sequence>
<dbReference type="CDD" id="cd07984">
    <property type="entry name" value="LPLAT_LABLAT-like"/>
    <property type="match status" value="1"/>
</dbReference>
<comment type="subcellular location">
    <subcellularLocation>
        <location evidence="1">Cell inner membrane</location>
    </subcellularLocation>
</comment>
<dbReference type="GO" id="GO:0016746">
    <property type="term" value="F:acyltransferase activity"/>
    <property type="evidence" value="ECO:0007669"/>
    <property type="project" value="UniProtKB-KW"/>
</dbReference>
<dbReference type="GO" id="GO:0009247">
    <property type="term" value="P:glycolipid biosynthetic process"/>
    <property type="evidence" value="ECO:0007669"/>
    <property type="project" value="UniProtKB-ARBA"/>
</dbReference>
<evidence type="ECO:0000256" key="4">
    <source>
        <dbReference type="ARBA" id="ARBA00022679"/>
    </source>
</evidence>
<proteinExistence type="predicted"/>
<evidence type="ECO:0000313" key="8">
    <source>
        <dbReference type="Proteomes" id="UP000215215"/>
    </source>
</evidence>
<dbReference type="PANTHER" id="PTHR30606:SF10">
    <property type="entry name" value="PHOSPHATIDYLINOSITOL MANNOSIDE ACYLTRANSFERASE"/>
    <property type="match status" value="1"/>
</dbReference>
<evidence type="ECO:0000256" key="2">
    <source>
        <dbReference type="ARBA" id="ARBA00022475"/>
    </source>
</evidence>
<comment type="caution">
    <text evidence="7">The sequence shown here is derived from an EMBL/GenBank/DDBJ whole genome shotgun (WGS) entry which is preliminary data.</text>
</comment>
<keyword evidence="6" id="KW-0012">Acyltransferase</keyword>
<dbReference type="PANTHER" id="PTHR30606">
    <property type="entry name" value="LIPID A BIOSYNTHESIS LAUROYL ACYLTRANSFERASE"/>
    <property type="match status" value="1"/>
</dbReference>
<evidence type="ECO:0000313" key="7">
    <source>
        <dbReference type="EMBL" id="OYD13869.1"/>
    </source>
</evidence>
<reference evidence="7 8" key="1">
    <citation type="submission" date="2017-07" db="EMBL/GenBank/DDBJ databases">
        <title>Recovery of genomes from metagenomes via a dereplication, aggregation, and scoring strategy.</title>
        <authorList>
            <person name="Sieber C.M."/>
            <person name="Probst A.J."/>
            <person name="Sharrar A."/>
            <person name="Thomas B.C."/>
            <person name="Hess M."/>
            <person name="Tringe S.G."/>
            <person name="Banfield J.F."/>
        </authorList>
    </citation>
    <scope>NUCLEOTIDE SEQUENCE [LARGE SCALE GENOMIC DNA]</scope>
    <source>
        <strain evidence="7">JGI_Cruoil_03_44_89</strain>
    </source>
</reference>
<evidence type="ECO:0008006" key="9">
    <source>
        <dbReference type="Google" id="ProtNLM"/>
    </source>
</evidence>
<keyword evidence="3" id="KW-0997">Cell inner membrane</keyword>
<protein>
    <recommendedName>
        <fullName evidence="9">Lipid A biosynthesis acyltransferase</fullName>
    </recommendedName>
</protein>
<dbReference type="GO" id="GO:0005886">
    <property type="term" value="C:plasma membrane"/>
    <property type="evidence" value="ECO:0007669"/>
    <property type="project" value="UniProtKB-SubCell"/>
</dbReference>
<evidence type="ECO:0000256" key="5">
    <source>
        <dbReference type="ARBA" id="ARBA00023136"/>
    </source>
</evidence>
<dbReference type="AlphaFoldDB" id="A0A235BPD0"/>
<evidence type="ECO:0000256" key="6">
    <source>
        <dbReference type="ARBA" id="ARBA00023315"/>
    </source>
</evidence>
<gene>
    <name evidence="7" type="ORF">CH333_09660</name>
</gene>
<evidence type="ECO:0000256" key="3">
    <source>
        <dbReference type="ARBA" id="ARBA00022519"/>
    </source>
</evidence>
<dbReference type="Pfam" id="PF03279">
    <property type="entry name" value="Lip_A_acyltrans"/>
    <property type="match status" value="1"/>
</dbReference>
<dbReference type="Proteomes" id="UP000215215">
    <property type="component" value="Unassembled WGS sequence"/>
</dbReference>
<keyword evidence="2" id="KW-1003">Cell membrane</keyword>
<evidence type="ECO:0000256" key="1">
    <source>
        <dbReference type="ARBA" id="ARBA00004533"/>
    </source>
</evidence>
<dbReference type="InterPro" id="IPR004960">
    <property type="entry name" value="LipA_acyltrans"/>
</dbReference>
<organism evidence="7 8">
    <name type="scientific">candidate division WOR-3 bacterium JGI_Cruoil_03_44_89</name>
    <dbReference type="NCBI Taxonomy" id="1973748"/>
    <lineage>
        <taxon>Bacteria</taxon>
        <taxon>Bacteria division WOR-3</taxon>
    </lineage>
</organism>